<keyword evidence="1" id="KW-0472">Membrane</keyword>
<gene>
    <name evidence="2" type="ORF">Q3O59_08760</name>
</gene>
<evidence type="ECO:0000313" key="2">
    <source>
        <dbReference type="EMBL" id="MDP4529119.1"/>
    </source>
</evidence>
<accession>A0ABT9GQE8</accession>
<protein>
    <submittedName>
        <fullName evidence="2">PepSY domain-containing protein</fullName>
    </submittedName>
</protein>
<dbReference type="Proteomes" id="UP001236258">
    <property type="component" value="Unassembled WGS sequence"/>
</dbReference>
<feature type="transmembrane region" description="Helical" evidence="1">
    <location>
        <begin position="20"/>
        <end position="40"/>
    </location>
</feature>
<name>A0ABT9GQE8_9GAMM</name>
<feature type="transmembrane region" description="Helical" evidence="1">
    <location>
        <begin position="455"/>
        <end position="475"/>
    </location>
</feature>
<keyword evidence="1" id="KW-1133">Transmembrane helix</keyword>
<proteinExistence type="predicted"/>
<dbReference type="EMBL" id="JAUZVY010000003">
    <property type="protein sequence ID" value="MDP4529119.1"/>
    <property type="molecule type" value="Genomic_DNA"/>
</dbReference>
<reference evidence="2 3" key="1">
    <citation type="submission" date="2023-08" db="EMBL/GenBank/DDBJ databases">
        <authorList>
            <person name="Joshi A."/>
            <person name="Thite S."/>
        </authorList>
    </citation>
    <scope>NUCLEOTIDE SEQUENCE [LARGE SCALE GENOMIC DNA]</scope>
    <source>
        <strain evidence="2 3">1E1</strain>
    </source>
</reference>
<keyword evidence="1" id="KW-0812">Transmembrane</keyword>
<sequence length="478" mass="53998">MTTSNAIRTSQLVRWHRGLLWLGGITLMLFALTGVTHPIMSWTGPQAVTMRPPTLSLSEAELNQAMQRLQQANLPAQSLVKLVPYQRQVLLQLTSDLQSPRQYLTLHEEGAAISDQQMAIWLASHYSGLEETQVRSSRLQTEFDSAYPSVNRLLPVWQVDFDSGLSLYVHTETLSMAGITNSYKTSLQALFRQFHSWQWLDGVPIIKALVMTVLLGSALLLVLTGGWLLLRLPFKAKRRGLRRWHYLLSWGLLLPVTLYLLTGIYHFAYKYVKPDTLGLTASSAQPLPEHWQLPAGALPTDAVLNSASLVQGPASHWYWRLSLHNAAQQADRHSRFAGQASERGALFIPLLPNAPALDDASYAQLLAERFIGLTPEAISGQQLVQRFGPDYDFRNKRLPVWQLDYAKGRIFVDSASGQLVEQQSRSSRFERYSFSFVHKWNILQPWLGRDGRDRLVVGMMALVLLLAGMGFAMRLRRR</sequence>
<dbReference type="RefSeq" id="WP_305945225.1">
    <property type="nucleotide sequence ID" value="NZ_JAUZVY010000003.1"/>
</dbReference>
<feature type="transmembrane region" description="Helical" evidence="1">
    <location>
        <begin position="205"/>
        <end position="232"/>
    </location>
</feature>
<feature type="transmembrane region" description="Helical" evidence="1">
    <location>
        <begin position="244"/>
        <end position="268"/>
    </location>
</feature>
<evidence type="ECO:0000256" key="1">
    <source>
        <dbReference type="SAM" id="Phobius"/>
    </source>
</evidence>
<keyword evidence="3" id="KW-1185">Reference proteome</keyword>
<comment type="caution">
    <text evidence="2">The sequence shown here is derived from an EMBL/GenBank/DDBJ whole genome shotgun (WGS) entry which is preliminary data.</text>
</comment>
<organism evidence="2 3">
    <name type="scientific">Alkalimonas delamerensis</name>
    <dbReference type="NCBI Taxonomy" id="265981"/>
    <lineage>
        <taxon>Bacteria</taxon>
        <taxon>Pseudomonadati</taxon>
        <taxon>Pseudomonadota</taxon>
        <taxon>Gammaproteobacteria</taxon>
        <taxon>Alkalimonas</taxon>
    </lineage>
</organism>
<evidence type="ECO:0000313" key="3">
    <source>
        <dbReference type="Proteomes" id="UP001236258"/>
    </source>
</evidence>